<dbReference type="Pfam" id="PF13411">
    <property type="entry name" value="MerR_1"/>
    <property type="match status" value="1"/>
</dbReference>
<reference evidence="4 5" key="1">
    <citation type="journal article" date="2019" name="Emerg. Microbes Infect.">
        <title>Comprehensive subspecies identification of 175 nontuberculous mycobacteria species based on 7547 genomic profiles.</title>
        <authorList>
            <person name="Matsumoto Y."/>
            <person name="Kinjo T."/>
            <person name="Motooka D."/>
            <person name="Nabeya D."/>
            <person name="Jung N."/>
            <person name="Uechi K."/>
            <person name="Horii T."/>
            <person name="Iida T."/>
            <person name="Fujita J."/>
            <person name="Nakamura S."/>
        </authorList>
    </citation>
    <scope>NUCLEOTIDE SEQUENCE [LARGE SCALE GENOMIC DNA]</scope>
    <source>
        <strain evidence="4 5">JCM 12688</strain>
    </source>
</reference>
<organism evidence="4 5">
    <name type="scientific">Mycolicibacterium gadium</name>
    <name type="common">Mycobacterium gadium</name>
    <dbReference type="NCBI Taxonomy" id="1794"/>
    <lineage>
        <taxon>Bacteria</taxon>
        <taxon>Bacillati</taxon>
        <taxon>Actinomycetota</taxon>
        <taxon>Actinomycetes</taxon>
        <taxon>Mycobacteriales</taxon>
        <taxon>Mycobacteriaceae</taxon>
        <taxon>Mycolicibacterium</taxon>
    </lineage>
</organism>
<evidence type="ECO:0000313" key="5">
    <source>
        <dbReference type="Proteomes" id="UP000466187"/>
    </source>
</evidence>
<dbReference type="Proteomes" id="UP000466187">
    <property type="component" value="Chromosome"/>
</dbReference>
<dbReference type="KEGG" id="mgad:MGAD_57630"/>
<name>A0A7I7WZN4_MYCGU</name>
<keyword evidence="1" id="KW-0238">DNA-binding</keyword>
<protein>
    <recommendedName>
        <fullName evidence="3">HTH merR-type domain-containing protein</fullName>
    </recommendedName>
</protein>
<dbReference type="InterPro" id="IPR000551">
    <property type="entry name" value="MerR-type_HTH_dom"/>
</dbReference>
<dbReference type="RefSeq" id="WP_163690161.1">
    <property type="nucleotide sequence ID" value="NZ_AP022608.1"/>
</dbReference>
<dbReference type="SMART" id="SM00422">
    <property type="entry name" value="HTH_MERR"/>
    <property type="match status" value="1"/>
</dbReference>
<dbReference type="InterPro" id="IPR047057">
    <property type="entry name" value="MerR_fam"/>
</dbReference>
<dbReference type="AlphaFoldDB" id="A0A7I7WZN4"/>
<dbReference type="GO" id="GO:0003700">
    <property type="term" value="F:DNA-binding transcription factor activity"/>
    <property type="evidence" value="ECO:0007669"/>
    <property type="project" value="InterPro"/>
</dbReference>
<evidence type="ECO:0000313" key="4">
    <source>
        <dbReference type="EMBL" id="BBZ21428.1"/>
    </source>
</evidence>
<proteinExistence type="predicted"/>
<evidence type="ECO:0000256" key="2">
    <source>
        <dbReference type="SAM" id="MobiDB-lite"/>
    </source>
</evidence>
<accession>A0A7I7WZN4</accession>
<dbReference type="InterPro" id="IPR009061">
    <property type="entry name" value="DNA-bd_dom_put_sf"/>
</dbReference>
<dbReference type="EMBL" id="AP022608">
    <property type="protein sequence ID" value="BBZ21428.1"/>
    <property type="molecule type" value="Genomic_DNA"/>
</dbReference>
<dbReference type="PANTHER" id="PTHR30204:SF93">
    <property type="entry name" value="HTH MERR-TYPE DOMAIN-CONTAINING PROTEIN"/>
    <property type="match status" value="1"/>
</dbReference>
<feature type="region of interest" description="Disordered" evidence="2">
    <location>
        <begin position="91"/>
        <end position="119"/>
    </location>
</feature>
<feature type="domain" description="HTH merR-type" evidence="3">
    <location>
        <begin position="3"/>
        <end position="71"/>
    </location>
</feature>
<dbReference type="PANTHER" id="PTHR30204">
    <property type="entry name" value="REDOX-CYCLING DRUG-SENSING TRANSCRIPTIONAL ACTIVATOR SOXR"/>
    <property type="match status" value="1"/>
</dbReference>
<evidence type="ECO:0000259" key="3">
    <source>
        <dbReference type="PROSITE" id="PS50937"/>
    </source>
</evidence>
<sequence>MAEYRLEELARISGVSARNIRAYRERGLLDAPRRVGRSAFYDDYHLSQLRTINQLLRRGFNSAHIAEFFASMRQGADLADILGIQRALLGPTPNDVSPSDADDERTSDGEPIPGPRAVRIDPDSEAARKLIELGFAEARADSVVVIDPSIAEILGRTSDQLLYVRALLRIYESSRDAADGLVSGFVRTLGDSVEAKFGKDHRPKPLELDEMGQMARDYRELWGHVLSIRMEESLRRQLETAATGHPAGGLLSELLRRCAGTTPG</sequence>
<dbReference type="Gene3D" id="1.10.1660.10">
    <property type="match status" value="1"/>
</dbReference>
<dbReference type="SUPFAM" id="SSF46955">
    <property type="entry name" value="Putative DNA-binding domain"/>
    <property type="match status" value="1"/>
</dbReference>
<dbReference type="GO" id="GO:0003677">
    <property type="term" value="F:DNA binding"/>
    <property type="evidence" value="ECO:0007669"/>
    <property type="project" value="UniProtKB-KW"/>
</dbReference>
<dbReference type="PROSITE" id="PS50937">
    <property type="entry name" value="HTH_MERR_2"/>
    <property type="match status" value="1"/>
</dbReference>
<evidence type="ECO:0000256" key="1">
    <source>
        <dbReference type="ARBA" id="ARBA00023125"/>
    </source>
</evidence>
<gene>
    <name evidence="4" type="ORF">MGAD_57630</name>
</gene>